<feature type="region of interest" description="Disordered" evidence="4">
    <location>
        <begin position="1"/>
        <end position="22"/>
    </location>
</feature>
<evidence type="ECO:0000256" key="4">
    <source>
        <dbReference type="SAM" id="MobiDB-lite"/>
    </source>
</evidence>
<dbReference type="InterPro" id="IPR037898">
    <property type="entry name" value="NudC_fam"/>
</dbReference>
<comment type="subcellular location">
    <subcellularLocation>
        <location evidence="1">Cytoplasmic granule</location>
    </subcellularLocation>
</comment>
<keyword evidence="2" id="KW-0963">Cytoplasm</keyword>
<evidence type="ECO:0000256" key="1">
    <source>
        <dbReference type="ARBA" id="ARBA00004463"/>
    </source>
</evidence>
<keyword evidence="7" id="KW-1185">Reference proteome</keyword>
<comment type="function">
    <text evidence="3">Small heat shock protein required for the establishment of auxin gradients and for patterning of the apical domain of the embryo. Involved in the specification of the cotyledon primordia. Also required for normal inflorescence and floral meristem function, normal developmental patterning and thermotolerance. Acts as a molecular chaperone.</text>
</comment>
<dbReference type="PANTHER" id="PTHR12356:SF3">
    <property type="entry name" value="NUCLEAR MIGRATION PROTEIN NUDC"/>
    <property type="match status" value="1"/>
</dbReference>
<dbReference type="InterPro" id="IPR008978">
    <property type="entry name" value="HSP20-like_chaperone"/>
</dbReference>
<gene>
    <name evidence="6" type="ORF">FRX31_035204</name>
</gene>
<dbReference type="CDD" id="cd06467">
    <property type="entry name" value="p23_NUDC_like"/>
    <property type="match status" value="1"/>
</dbReference>
<dbReference type="FunFam" id="2.60.40.790:FF:000001">
    <property type="entry name" value="Nuclear migration protein nudC"/>
    <property type="match status" value="1"/>
</dbReference>
<evidence type="ECO:0000256" key="3">
    <source>
        <dbReference type="ARBA" id="ARBA00053226"/>
    </source>
</evidence>
<organism evidence="6 7">
    <name type="scientific">Thalictrum thalictroides</name>
    <name type="common">Rue-anemone</name>
    <name type="synonym">Anemone thalictroides</name>
    <dbReference type="NCBI Taxonomy" id="46969"/>
    <lineage>
        <taxon>Eukaryota</taxon>
        <taxon>Viridiplantae</taxon>
        <taxon>Streptophyta</taxon>
        <taxon>Embryophyta</taxon>
        <taxon>Tracheophyta</taxon>
        <taxon>Spermatophyta</taxon>
        <taxon>Magnoliopsida</taxon>
        <taxon>Ranunculales</taxon>
        <taxon>Ranunculaceae</taxon>
        <taxon>Thalictroideae</taxon>
        <taxon>Thalictrum</taxon>
    </lineage>
</organism>
<dbReference type="EMBL" id="JABWDY010044335">
    <property type="protein sequence ID" value="KAF5175208.1"/>
    <property type="molecule type" value="Genomic_DNA"/>
</dbReference>
<dbReference type="InterPro" id="IPR007052">
    <property type="entry name" value="CS_dom"/>
</dbReference>
<dbReference type="Proteomes" id="UP000554482">
    <property type="component" value="Unassembled WGS sequence"/>
</dbReference>
<proteinExistence type="predicted"/>
<dbReference type="GO" id="GO:0006457">
    <property type="term" value="P:protein folding"/>
    <property type="evidence" value="ECO:0007669"/>
    <property type="project" value="TreeGrafter"/>
</dbReference>
<evidence type="ECO:0000313" key="6">
    <source>
        <dbReference type="EMBL" id="KAF5175208.1"/>
    </source>
</evidence>
<feature type="compositionally biased region" description="Basic and acidic residues" evidence="4">
    <location>
        <begin position="135"/>
        <end position="151"/>
    </location>
</feature>
<sequence length="199" mass="23038">MAIISDFHEEEKQEEKKTSSKKDVDVDVVAPNKGNGLDLEKYSWTQTLNEASINVPLPLGTKSRFVVCDLKKNRVRIGLKGEVPIVDGELFDNIKVNECFWSIEDENMLTVLLTKQKQMKWWKYLVKGEPQVDTQKTEPEPSRLSDLDPETRKTVEKMMFDQQRKQMGLPTSDEMEKQDMLNKLMAQHPGMDFSRPKSF</sequence>
<feature type="region of interest" description="Disordered" evidence="4">
    <location>
        <begin position="132"/>
        <end position="151"/>
    </location>
</feature>
<dbReference type="AlphaFoldDB" id="A0A7J6URN5"/>
<protein>
    <submittedName>
        <fullName evidence="6">Nuclear migration protein nudc</fullName>
    </submittedName>
</protein>
<accession>A0A7J6URN5</accession>
<evidence type="ECO:0000259" key="5">
    <source>
        <dbReference type="PROSITE" id="PS51203"/>
    </source>
</evidence>
<dbReference type="Gene3D" id="2.60.40.790">
    <property type="match status" value="1"/>
</dbReference>
<dbReference type="PANTHER" id="PTHR12356">
    <property type="entry name" value="NUCLEAR MOVEMENT PROTEIN NUDC"/>
    <property type="match status" value="1"/>
</dbReference>
<evidence type="ECO:0000313" key="7">
    <source>
        <dbReference type="Proteomes" id="UP000554482"/>
    </source>
</evidence>
<dbReference type="GO" id="GO:0051082">
    <property type="term" value="F:unfolded protein binding"/>
    <property type="evidence" value="ECO:0007669"/>
    <property type="project" value="TreeGrafter"/>
</dbReference>
<reference evidence="6 7" key="1">
    <citation type="submission" date="2020-06" db="EMBL/GenBank/DDBJ databases">
        <title>Transcriptomic and genomic resources for Thalictrum thalictroides and T. hernandezii: Facilitating candidate gene discovery in an emerging model plant lineage.</title>
        <authorList>
            <person name="Arias T."/>
            <person name="Riano-Pachon D.M."/>
            <person name="Di Stilio V.S."/>
        </authorList>
    </citation>
    <scope>NUCLEOTIDE SEQUENCE [LARGE SCALE GENOMIC DNA]</scope>
    <source>
        <strain evidence="7">cv. WT478/WT964</strain>
        <tissue evidence="6">Leaves</tissue>
    </source>
</reference>
<dbReference type="GO" id="GO:0005737">
    <property type="term" value="C:cytoplasm"/>
    <property type="evidence" value="ECO:0007669"/>
    <property type="project" value="TreeGrafter"/>
</dbReference>
<dbReference type="SUPFAM" id="SSF49764">
    <property type="entry name" value="HSP20-like chaperones"/>
    <property type="match status" value="1"/>
</dbReference>
<comment type="caution">
    <text evidence="6">The sequence shown here is derived from an EMBL/GenBank/DDBJ whole genome shotgun (WGS) entry which is preliminary data.</text>
</comment>
<dbReference type="OrthoDB" id="416217at2759"/>
<feature type="domain" description="CS" evidence="5">
    <location>
        <begin position="37"/>
        <end position="126"/>
    </location>
</feature>
<evidence type="ECO:0000256" key="2">
    <source>
        <dbReference type="ARBA" id="ARBA00022490"/>
    </source>
</evidence>
<dbReference type="PROSITE" id="PS51203">
    <property type="entry name" value="CS"/>
    <property type="match status" value="1"/>
</dbReference>
<dbReference type="Pfam" id="PF04969">
    <property type="entry name" value="CS"/>
    <property type="match status" value="1"/>
</dbReference>
<name>A0A7J6URN5_THATH</name>